<organism evidence="12 13">
    <name type="scientific">Kitasatospora gansuensis</name>
    <dbReference type="NCBI Taxonomy" id="258050"/>
    <lineage>
        <taxon>Bacteria</taxon>
        <taxon>Bacillati</taxon>
        <taxon>Actinomycetota</taxon>
        <taxon>Actinomycetes</taxon>
        <taxon>Kitasatosporales</taxon>
        <taxon>Streptomycetaceae</taxon>
        <taxon>Kitasatospora</taxon>
    </lineage>
</organism>
<feature type="active site" description="Proton donor; for dehydratase activity" evidence="7">
    <location>
        <position position="2162"/>
    </location>
</feature>
<dbReference type="InterPro" id="IPR013968">
    <property type="entry name" value="PKS_KR"/>
</dbReference>
<sequence>MNSSQPAHSSNHSTVPPHDNATRPSERELDRRLARDPIAIVGLSALYPKSRDLREFWGNVVEAADCIEDVPSTHWDLDEHYDPDPSAPDKTYSRHGGFIPTVDFNPMEFGLPPTTLEVTDVLQLLSLVVARDLLKHAGAEQPWYDASRTGVVLGITGANQLTQPLSARLQTPVLKEVARSVGLSERDAEEIAEKFKLAFAPWEENSFPGMLGNVVAGRIANRLDLGGTNMTIDAACASSLAAVKTAVSELLEGRADTMLAGGCDAENTIFMYLCFAKTPAFSKAGRIRPFDKEADGTLIGEGIGMLALRRLSDAERDGNEIYAVIRGIGSSSDGRFKSIYAPRKEGQIVALERAYEDADCSPESVELFEAHGTGTAVGDATELSALAAVVSGATEAKQYAAVGSVKSQIGHTKAAAGAAGLIKLSMALHHKLLPPTINVDEPNPAIDFANSPFYVNTESRPWIRDPEREHRRAAISSFGFGGTNFHFVLEEYGDGDDLKVVFPVARVHRWHAPTVAALTGALAGPASLEPAPADHPRVALVARNDAELAELTALAVAELTAKPDASDWAHPKGVYFRRRAGETGKIGALFAGQGSQYVNPGHRAVLAVPPLRAAFDAANRHFAGAEPLSRVAFPAPAFDPAAKAGQEDALRRTEYAQPAIGALAAGQFRYLSELGFAADGHLGHSFGELTALWASGALDDDAFFELARARGAAMAPPAEAGFDPGAMAALSATDRQIAELLGQFGGLTVCNRNAADQIVVGGGTDEVERLVAAAKAARVRASRLPVSAAFHTPYVAHAVEAFRASVARVEIREPHGPVYANTPGAAYGADQAANRRVLAEQLVNPVHFADRVEEMYAGGFRTFVEFGPKGVLTQLVRRILGDRPHVVVQLDPGPGADADLALKRAVAQLVVLGLPLSVDDPYVLVPEPVAPVKGMTVPLNGINHVPEHRRAAYREAIDNGYRVTLPTVEVHVPVPVPVEMPPVEVPVEVAASVPVPAPVAAVVQETEHVDHDRQPDRLSELITDHLALHDDYLNGQLQSAERLAGLLENAADQGRLPEILGGVTAVKEHGLAIGRTHLRANEILRDLAALELGGVQASAAAVAPAAPAVAPAPAPVLAPAPAQAALPPAPVAVAPLPVAAAPAPVVARPAAPVPAPAPVVAAGPSADEVAAALLAVVSAKTGYPAEMLDLDMDVEADLGIDSIKRVEILGVLSEQFPSDVHVGPEQLGELRTLGQIVEFMSASAAPVPVIAAGPSADEVAAALLAVVSAKTGYPAEMLDLEMDVEADLGIDSIKRVEILGVLSEQFPSDVHVGPEQLGELRTLGQIVEFMAGATASAAPAAPAAQAGPSAADVASALLAVVAAKTGYPAEMLDLEMDVEADLGIDSIKRVEILGVLSEQFPSDVHVGPEQLGELRTLGQIVEFMSGTAAPAAPAPQPEPVAAPDPAPVPVAPGRLGRAQATLVELPLPDRLVGAYPAGSAALLVDDGGELTPGLAARLTATGWQVQLLRLPGVTRQLPEVRDFALSGWGVTELAEKIEQLTPVSLAVTFSTRPDSDWADGVRRLSHALLTAKHLVEPLTRAAGTGRAGFVTVTRLDGGFGLHGVEEALTPSGGFGGLVKTLAVEAPELFCRAVDLAPGLPAASAVSLVLDELWDAASEPVQVGHDGTRRVALGLTEQSAAPLSGEVAPLTAEDLIVVTGGARGITARCVVDLATAHRPGFLLLGRTELGDEPAWAHGVTGTAELKAAAVDQLKTVGEKPTPKRVEQLFRSVVGEREIRRTLAEVAAAGSRVEYLAVDITDAAATAAALAPYAGQVTGVVHGAGVLADQLIGAKRLSEIERVFAPKLTGLRSVLDALPADGLRHVLLFTSVAGFFGNRGQSDYAMANEVLNAWAAGWKRKHPQARVTALNWGAWDSGMVSPQIKAVFQERGITLIPESVGTALFTGQFSPEHGNDVVTVLGPTTPLSVRETAVPAATVLERRLDVLAAEPIVADHVIGGVPVLPAALALGWAIGAVERLSGGTVRQVRDFAVHKGVLFDGTEQGSFQLGAAPAGDGATTEVTIRSVAADGTVRPHYAAGVVLGADPATETSRPSVAGLPALGQGRDASGFYTDGTLFHGESLRGLRRVLAEQESRLVLEAALPEHRPGNGAFGGQLYGPGTADLLLQAGLVWMKLYRATASLPLSVARAEFHQELPDGEPFLIVVEPVSSNGSTASLTVTACAPGGRVLARLGGVSLVSTPQLAAKFVTN</sequence>
<feature type="domain" description="Carrier" evidence="9">
    <location>
        <begin position="1164"/>
        <end position="1244"/>
    </location>
</feature>
<dbReference type="PANTHER" id="PTHR43074">
    <property type="entry name" value="OMEGA-3 POLYUNSATURATED FATTY ACID SYNTHASE PFAB-RELATED"/>
    <property type="match status" value="1"/>
</dbReference>
<evidence type="ECO:0000313" key="13">
    <source>
        <dbReference type="Proteomes" id="UP000573327"/>
    </source>
</evidence>
<dbReference type="GO" id="GO:0017000">
    <property type="term" value="P:antibiotic biosynthetic process"/>
    <property type="evidence" value="ECO:0007669"/>
    <property type="project" value="UniProtKB-KW"/>
</dbReference>
<proteinExistence type="predicted"/>
<keyword evidence="13" id="KW-1185">Reference proteome</keyword>
<gene>
    <name evidence="12" type="ORF">F4556_005625</name>
</gene>
<dbReference type="SMART" id="SM00826">
    <property type="entry name" value="PKS_DH"/>
    <property type="match status" value="1"/>
</dbReference>
<comment type="caution">
    <text evidence="12">The sequence shown here is derived from an EMBL/GenBank/DDBJ whole genome shotgun (WGS) entry which is preliminary data.</text>
</comment>
<dbReference type="SMART" id="SM00822">
    <property type="entry name" value="PKS_KR"/>
    <property type="match status" value="1"/>
</dbReference>
<evidence type="ECO:0000256" key="5">
    <source>
        <dbReference type="ARBA" id="ARBA00023194"/>
    </source>
</evidence>
<comment type="pathway">
    <text evidence="1">Antibiotic biosynthesis.</text>
</comment>
<evidence type="ECO:0000259" key="11">
    <source>
        <dbReference type="PROSITE" id="PS52019"/>
    </source>
</evidence>
<dbReference type="PROSITE" id="PS50075">
    <property type="entry name" value="CARRIER"/>
    <property type="match status" value="3"/>
</dbReference>
<dbReference type="Gene3D" id="3.40.50.720">
    <property type="entry name" value="NAD(P)-binding Rossmann-like Domain"/>
    <property type="match status" value="1"/>
</dbReference>
<keyword evidence="5" id="KW-0045">Antibiotic biosynthesis</keyword>
<feature type="domain" description="Ketosynthase family 3 (KS3)" evidence="10">
    <location>
        <begin position="35"/>
        <end position="491"/>
    </location>
</feature>
<keyword evidence="2" id="KW-0596">Phosphopantetheine</keyword>
<dbReference type="InterPro" id="IPR016036">
    <property type="entry name" value="Malonyl_transacylase_ACP-bd"/>
</dbReference>
<feature type="region of interest" description="Disordered" evidence="8">
    <location>
        <begin position="1"/>
        <end position="29"/>
    </location>
</feature>
<feature type="compositionally biased region" description="Pro residues" evidence="8">
    <location>
        <begin position="1432"/>
        <end position="1447"/>
    </location>
</feature>
<reference evidence="12 13" key="1">
    <citation type="submission" date="2020-08" db="EMBL/GenBank/DDBJ databases">
        <title>Sequencing the genomes of 1000 actinobacteria strains.</title>
        <authorList>
            <person name="Klenk H.-P."/>
        </authorList>
    </citation>
    <scope>NUCLEOTIDE SEQUENCE [LARGE SCALE GENOMIC DNA]</scope>
    <source>
        <strain evidence="12 13">DSM 44786</strain>
    </source>
</reference>
<feature type="region of interest" description="C-terminal hotdog fold" evidence="7">
    <location>
        <begin position="2101"/>
        <end position="2245"/>
    </location>
</feature>
<dbReference type="Pfam" id="PF14765">
    <property type="entry name" value="PS-DH"/>
    <property type="match status" value="1"/>
</dbReference>
<dbReference type="SMART" id="SM00827">
    <property type="entry name" value="PKS_AT"/>
    <property type="match status" value="1"/>
</dbReference>
<dbReference type="InterPro" id="IPR009081">
    <property type="entry name" value="PP-bd_ACP"/>
</dbReference>
<evidence type="ECO:0000259" key="10">
    <source>
        <dbReference type="PROSITE" id="PS52004"/>
    </source>
</evidence>
<dbReference type="Pfam" id="PF00698">
    <property type="entry name" value="Acyl_transf_1"/>
    <property type="match status" value="1"/>
</dbReference>
<dbReference type="Gene3D" id="3.30.70.250">
    <property type="entry name" value="Malonyl-CoA ACP transacylase, ACP-binding"/>
    <property type="match status" value="1"/>
</dbReference>
<feature type="region of interest" description="Disordered" evidence="8">
    <location>
        <begin position="1428"/>
        <end position="1447"/>
    </location>
</feature>
<dbReference type="PANTHER" id="PTHR43074:SF1">
    <property type="entry name" value="BETA-KETOACYL SYNTHASE FAMILY PROTEIN-RELATED"/>
    <property type="match status" value="1"/>
</dbReference>
<dbReference type="InterPro" id="IPR049552">
    <property type="entry name" value="PKS_DH_N"/>
</dbReference>
<dbReference type="InterPro" id="IPR032821">
    <property type="entry name" value="PKS_assoc"/>
</dbReference>
<dbReference type="SUPFAM" id="SSF55048">
    <property type="entry name" value="Probable ACP-binding domain of malonyl-CoA ACP transacylase"/>
    <property type="match status" value="1"/>
</dbReference>
<feature type="active site" description="Proton acceptor; for dehydratase activity" evidence="7">
    <location>
        <position position="1994"/>
    </location>
</feature>
<keyword evidence="3" id="KW-0597">Phosphoprotein</keyword>
<evidence type="ECO:0000259" key="9">
    <source>
        <dbReference type="PROSITE" id="PS50075"/>
    </source>
</evidence>
<dbReference type="Pfam" id="PF08659">
    <property type="entry name" value="KR"/>
    <property type="match status" value="1"/>
</dbReference>
<name>A0A7W7SGL7_9ACTN</name>
<dbReference type="Proteomes" id="UP000573327">
    <property type="component" value="Unassembled WGS sequence"/>
</dbReference>
<dbReference type="InterPro" id="IPR057326">
    <property type="entry name" value="KR_dom"/>
</dbReference>
<keyword evidence="6" id="KW-0012">Acyltransferase</keyword>
<dbReference type="SMART" id="SM00825">
    <property type="entry name" value="PKS_KS"/>
    <property type="match status" value="1"/>
</dbReference>
<dbReference type="InterPro" id="IPR036291">
    <property type="entry name" value="NAD(P)-bd_dom_sf"/>
</dbReference>
<dbReference type="SUPFAM" id="SSF51735">
    <property type="entry name" value="NAD(P)-binding Rossmann-fold domains"/>
    <property type="match status" value="2"/>
</dbReference>
<accession>A0A7W7SGL7</accession>
<dbReference type="InterPro" id="IPR016039">
    <property type="entry name" value="Thiolase-like"/>
</dbReference>
<dbReference type="Gene3D" id="3.10.129.110">
    <property type="entry name" value="Polyketide synthase dehydratase"/>
    <property type="match status" value="1"/>
</dbReference>
<dbReference type="Pfam" id="PF16197">
    <property type="entry name" value="KAsynt_C_assoc"/>
    <property type="match status" value="1"/>
</dbReference>
<feature type="domain" description="PKS/mFAS DH" evidence="11">
    <location>
        <begin position="1956"/>
        <end position="2245"/>
    </location>
</feature>
<feature type="region of interest" description="N-terminal hotdog fold" evidence="7">
    <location>
        <begin position="1956"/>
        <end position="2087"/>
    </location>
</feature>
<dbReference type="InterPro" id="IPR014031">
    <property type="entry name" value="Ketoacyl_synth_C"/>
</dbReference>
<feature type="domain" description="Carrier" evidence="9">
    <location>
        <begin position="1348"/>
        <end position="1428"/>
    </location>
</feature>
<keyword evidence="4 12" id="KW-0808">Transferase</keyword>
<dbReference type="SUPFAM" id="SSF53901">
    <property type="entry name" value="Thiolase-like"/>
    <property type="match status" value="1"/>
</dbReference>
<evidence type="ECO:0000256" key="3">
    <source>
        <dbReference type="ARBA" id="ARBA00022553"/>
    </source>
</evidence>
<feature type="compositionally biased region" description="Polar residues" evidence="8">
    <location>
        <begin position="1"/>
        <end position="14"/>
    </location>
</feature>
<dbReference type="PROSITE" id="PS52019">
    <property type="entry name" value="PKS_MFAS_DH"/>
    <property type="match status" value="1"/>
</dbReference>
<dbReference type="Gene3D" id="3.40.366.10">
    <property type="entry name" value="Malonyl-Coenzyme A Acyl Carrier Protein, domain 2"/>
    <property type="match status" value="1"/>
</dbReference>
<evidence type="ECO:0000313" key="12">
    <source>
        <dbReference type="EMBL" id="MBB4950090.1"/>
    </source>
</evidence>
<dbReference type="GO" id="GO:0004315">
    <property type="term" value="F:3-oxoacyl-[acyl-carrier-protein] synthase activity"/>
    <property type="evidence" value="ECO:0007669"/>
    <property type="project" value="InterPro"/>
</dbReference>
<dbReference type="RefSeq" id="WP_184920960.1">
    <property type="nucleotide sequence ID" value="NZ_JACHJR010000001.1"/>
</dbReference>
<dbReference type="InterPro" id="IPR018201">
    <property type="entry name" value="Ketoacyl_synth_AS"/>
</dbReference>
<dbReference type="GO" id="GO:0006633">
    <property type="term" value="P:fatty acid biosynthetic process"/>
    <property type="evidence" value="ECO:0007669"/>
    <property type="project" value="InterPro"/>
</dbReference>
<dbReference type="InterPro" id="IPR049551">
    <property type="entry name" value="PKS_DH_C"/>
</dbReference>
<dbReference type="InterPro" id="IPR042104">
    <property type="entry name" value="PKS_dehydratase_sf"/>
</dbReference>
<dbReference type="InterPro" id="IPR020807">
    <property type="entry name" value="PKS_DH"/>
</dbReference>
<dbReference type="CDD" id="cd08953">
    <property type="entry name" value="KR_2_SDR_x"/>
    <property type="match status" value="1"/>
</dbReference>
<evidence type="ECO:0000256" key="1">
    <source>
        <dbReference type="ARBA" id="ARBA00004792"/>
    </source>
</evidence>
<dbReference type="SUPFAM" id="SSF47336">
    <property type="entry name" value="ACP-like"/>
    <property type="match status" value="3"/>
</dbReference>
<evidence type="ECO:0000256" key="6">
    <source>
        <dbReference type="ARBA" id="ARBA00023315"/>
    </source>
</evidence>
<evidence type="ECO:0000256" key="7">
    <source>
        <dbReference type="PROSITE-ProRule" id="PRU01363"/>
    </source>
</evidence>
<dbReference type="InterPro" id="IPR052568">
    <property type="entry name" value="PKS-FAS_Synthase"/>
</dbReference>
<feature type="domain" description="Carrier" evidence="9">
    <location>
        <begin position="1254"/>
        <end position="1334"/>
    </location>
</feature>
<dbReference type="InterPro" id="IPR014030">
    <property type="entry name" value="Ketoacyl_synth_N"/>
</dbReference>
<dbReference type="Gene3D" id="3.40.47.10">
    <property type="match status" value="1"/>
</dbReference>
<feature type="compositionally biased region" description="Basic and acidic residues" evidence="8">
    <location>
        <begin position="20"/>
        <end position="29"/>
    </location>
</feature>
<dbReference type="InterPro" id="IPR049900">
    <property type="entry name" value="PKS_mFAS_DH"/>
</dbReference>
<dbReference type="Pfam" id="PF00109">
    <property type="entry name" value="ketoacyl-synt"/>
    <property type="match status" value="1"/>
</dbReference>
<evidence type="ECO:0000256" key="8">
    <source>
        <dbReference type="SAM" id="MobiDB-lite"/>
    </source>
</evidence>
<dbReference type="InterPro" id="IPR036736">
    <property type="entry name" value="ACP-like_sf"/>
</dbReference>
<dbReference type="Gene3D" id="1.10.1200.10">
    <property type="entry name" value="ACP-like"/>
    <property type="match status" value="3"/>
</dbReference>
<protein>
    <submittedName>
        <fullName evidence="12">Acyl transferase domain-containing protein</fullName>
    </submittedName>
</protein>
<dbReference type="Pfam" id="PF02801">
    <property type="entry name" value="Ketoacyl-synt_C"/>
    <property type="match status" value="1"/>
</dbReference>
<dbReference type="InterPro" id="IPR016035">
    <property type="entry name" value="Acyl_Trfase/lysoPLipase"/>
</dbReference>
<dbReference type="CDD" id="cd00833">
    <property type="entry name" value="PKS"/>
    <property type="match status" value="1"/>
</dbReference>
<dbReference type="InterPro" id="IPR001227">
    <property type="entry name" value="Ac_transferase_dom_sf"/>
</dbReference>
<dbReference type="SUPFAM" id="SSF52151">
    <property type="entry name" value="FabD/lysophospholipase-like"/>
    <property type="match status" value="1"/>
</dbReference>
<dbReference type="PROSITE" id="PS00606">
    <property type="entry name" value="KS3_1"/>
    <property type="match status" value="1"/>
</dbReference>
<dbReference type="InterPro" id="IPR014043">
    <property type="entry name" value="Acyl_transferase_dom"/>
</dbReference>
<dbReference type="PROSITE" id="PS52004">
    <property type="entry name" value="KS3_2"/>
    <property type="match status" value="1"/>
</dbReference>
<dbReference type="InterPro" id="IPR020841">
    <property type="entry name" value="PKS_Beta-ketoAc_synthase_dom"/>
</dbReference>
<dbReference type="EMBL" id="JACHJR010000001">
    <property type="protein sequence ID" value="MBB4950090.1"/>
    <property type="molecule type" value="Genomic_DNA"/>
</dbReference>
<evidence type="ECO:0000256" key="4">
    <source>
        <dbReference type="ARBA" id="ARBA00022679"/>
    </source>
</evidence>
<evidence type="ECO:0000256" key="2">
    <source>
        <dbReference type="ARBA" id="ARBA00022450"/>
    </source>
</evidence>
<dbReference type="Pfam" id="PF21089">
    <property type="entry name" value="PKS_DH_N"/>
    <property type="match status" value="1"/>
</dbReference>
<dbReference type="Pfam" id="PF00550">
    <property type="entry name" value="PP-binding"/>
    <property type="match status" value="3"/>
</dbReference>